<sequence length="211" mass="23642">MWKAAIHRKDITSEEKWDRTFVCSKHFVGGKSAYLHDRNNPSWLPTLALGHTSKMTTGSTKARYQRYSQRGNKRKVSDAISSLLTLKTPRFLSGNMPLEDDMANSDIPQGAEEAMAISEESDPKTCEIGTQTCDKGIQTENMVSTTEIGTQTDLTSGHIEQIENDNNARVAESTALKKYTFSREGLYRFAAFENDDKKVSFYTGLPDLETL</sequence>
<organism evidence="1 2">
    <name type="scientific">Lingula anatina</name>
    <name type="common">Brachiopod</name>
    <name type="synonym">Lingula unguis</name>
    <dbReference type="NCBI Taxonomy" id="7574"/>
    <lineage>
        <taxon>Eukaryota</taxon>
        <taxon>Metazoa</taxon>
        <taxon>Spiralia</taxon>
        <taxon>Lophotrochozoa</taxon>
        <taxon>Brachiopoda</taxon>
        <taxon>Linguliformea</taxon>
        <taxon>Lingulata</taxon>
        <taxon>Lingulida</taxon>
        <taxon>Linguloidea</taxon>
        <taxon>Lingulidae</taxon>
        <taxon>Lingula</taxon>
    </lineage>
</organism>
<dbReference type="RefSeq" id="XP_013406997.1">
    <property type="nucleotide sequence ID" value="XM_013551543.2"/>
</dbReference>
<protein>
    <submittedName>
        <fullName evidence="2">Uncharacterized protein LOC106171265 isoform X1</fullName>
    </submittedName>
</protein>
<reference evidence="2" key="1">
    <citation type="submission" date="2025-08" db="UniProtKB">
        <authorList>
            <consortium name="RefSeq"/>
        </authorList>
    </citation>
    <scope>IDENTIFICATION</scope>
    <source>
        <tissue evidence="2">Gonads</tissue>
    </source>
</reference>
<evidence type="ECO:0000313" key="1">
    <source>
        <dbReference type="Proteomes" id="UP000085678"/>
    </source>
</evidence>
<dbReference type="OMA" id="ENDNNAR"/>
<dbReference type="Proteomes" id="UP000085678">
    <property type="component" value="Unplaced"/>
</dbReference>
<accession>A0A1S3J9B7</accession>
<dbReference type="GeneID" id="106171265"/>
<evidence type="ECO:0000313" key="2">
    <source>
        <dbReference type="RefSeq" id="XP_013406997.1"/>
    </source>
</evidence>
<name>A0A1S3J9B7_LINAN</name>
<dbReference type="AlphaFoldDB" id="A0A1S3J9B7"/>
<dbReference type="OrthoDB" id="7331812at2759"/>
<keyword evidence="1" id="KW-1185">Reference proteome</keyword>
<dbReference type="InParanoid" id="A0A1S3J9B7"/>
<proteinExistence type="predicted"/>
<gene>
    <name evidence="2" type="primary">LOC106171265</name>
</gene>
<dbReference type="KEGG" id="lak:106171265"/>